<dbReference type="InterPro" id="IPR049083">
    <property type="entry name" value="TACO1_YebC_N"/>
</dbReference>
<dbReference type="SUPFAM" id="SSF75625">
    <property type="entry name" value="YebC-like"/>
    <property type="match status" value="1"/>
</dbReference>
<reference evidence="9 10" key="1">
    <citation type="submission" date="2017-07" db="EMBL/GenBank/DDBJ databases">
        <title>Mechanisms for carbon and nitrogen cycling indicate functional differentiation within the Candidate Phyla Radiation.</title>
        <authorList>
            <person name="Danczak R.E."/>
            <person name="Johnston M.D."/>
            <person name="Kenah C."/>
            <person name="Slattery M."/>
            <person name="Wrighton K.C."/>
            <person name="Wilkins M.J."/>
        </authorList>
    </citation>
    <scope>NUCLEOTIDE SEQUENCE [LARGE SCALE GENOMIC DNA]</scope>
    <source>
        <strain evidence="9">Licking1014_7</strain>
    </source>
</reference>
<dbReference type="Gene3D" id="3.30.70.980">
    <property type="match status" value="2"/>
</dbReference>
<feature type="domain" description="TACO1/YebC-like second and third" evidence="7">
    <location>
        <begin position="82"/>
        <end position="236"/>
    </location>
</feature>
<dbReference type="InterPro" id="IPR029072">
    <property type="entry name" value="YebC-like"/>
</dbReference>
<dbReference type="PANTHER" id="PTHR12532">
    <property type="entry name" value="TRANSLATIONAL ACTIVATOR OF CYTOCHROME C OXIDASE 1"/>
    <property type="match status" value="1"/>
</dbReference>
<sequence length="237" mass="25878">MSGHSKWSTIKHQKAVKDARRGILFTKLATQITAATASGDNLDMNPTLKVAVDNAKRQGMPKDNIERAIARGSGRGGGARLAEIIYEAYGPYGVGIIIRAITDNKNRVLSEIKATLNRAGGNLAEQGAVTYQFEEKGLICVNENVGKQEDLQLIAIEAGAQDIETAGDWLKIYTQPQDLQKVKKILEDGGAKIHSAEIMFKPKSIIMLDTEKSAQVARLLEILENINNISNVFSNFK</sequence>
<evidence type="ECO:0000256" key="3">
    <source>
        <dbReference type="ARBA" id="ARBA00023015"/>
    </source>
</evidence>
<dbReference type="Pfam" id="PF01709">
    <property type="entry name" value="Transcrip_reg"/>
    <property type="match status" value="1"/>
</dbReference>
<dbReference type="NCBIfam" id="TIGR01033">
    <property type="entry name" value="YebC/PmpR family DNA-binding transcriptional regulator"/>
    <property type="match status" value="1"/>
</dbReference>
<dbReference type="Proteomes" id="UP000315689">
    <property type="component" value="Unassembled WGS sequence"/>
</dbReference>
<dbReference type="AlphaFoldDB" id="A0A554LIN6"/>
<evidence type="ECO:0000256" key="6">
    <source>
        <dbReference type="HAMAP-Rule" id="MF_00693"/>
    </source>
</evidence>
<dbReference type="Pfam" id="PF20772">
    <property type="entry name" value="TACO1_YebC_N"/>
    <property type="match status" value="1"/>
</dbReference>
<keyword evidence="3 6" id="KW-0805">Transcription regulation</keyword>
<dbReference type="GO" id="GO:0003677">
    <property type="term" value="F:DNA binding"/>
    <property type="evidence" value="ECO:0007669"/>
    <property type="project" value="UniProtKB-UniRule"/>
</dbReference>
<evidence type="ECO:0000259" key="7">
    <source>
        <dbReference type="Pfam" id="PF01709"/>
    </source>
</evidence>
<evidence type="ECO:0000256" key="4">
    <source>
        <dbReference type="ARBA" id="ARBA00023125"/>
    </source>
</evidence>
<accession>A0A554LIN6</accession>
<comment type="caution">
    <text evidence="9">The sequence shown here is derived from an EMBL/GenBank/DDBJ whole genome shotgun (WGS) entry which is preliminary data.</text>
</comment>
<dbReference type="NCBIfam" id="NF001030">
    <property type="entry name" value="PRK00110.1"/>
    <property type="match status" value="1"/>
</dbReference>
<feature type="domain" description="TACO1/YebC-like N-terminal" evidence="8">
    <location>
        <begin position="5"/>
        <end position="74"/>
    </location>
</feature>
<dbReference type="Gene3D" id="1.10.10.200">
    <property type="match status" value="1"/>
</dbReference>
<gene>
    <name evidence="9" type="ORF">CEN89_508</name>
</gene>
<dbReference type="EMBL" id="VMGK01000015">
    <property type="protein sequence ID" value="TSC92722.1"/>
    <property type="molecule type" value="Genomic_DNA"/>
</dbReference>
<evidence type="ECO:0000313" key="9">
    <source>
        <dbReference type="EMBL" id="TSC92722.1"/>
    </source>
</evidence>
<comment type="similarity">
    <text evidence="1 6">Belongs to the TACO1 family.</text>
</comment>
<organism evidence="9 10">
    <name type="scientific">Candidatus Berkelbacteria bacterium Licking1014_7</name>
    <dbReference type="NCBI Taxonomy" id="2017147"/>
    <lineage>
        <taxon>Bacteria</taxon>
        <taxon>Candidatus Berkelbacteria</taxon>
    </lineage>
</organism>
<evidence type="ECO:0000256" key="5">
    <source>
        <dbReference type="ARBA" id="ARBA00023163"/>
    </source>
</evidence>
<comment type="subcellular location">
    <subcellularLocation>
        <location evidence="6">Cytoplasm</location>
    </subcellularLocation>
</comment>
<dbReference type="GO" id="GO:0006355">
    <property type="term" value="P:regulation of DNA-templated transcription"/>
    <property type="evidence" value="ECO:0007669"/>
    <property type="project" value="UniProtKB-UniRule"/>
</dbReference>
<dbReference type="FunFam" id="1.10.10.200:FF:000002">
    <property type="entry name" value="Probable transcriptional regulatory protein CLM62_37755"/>
    <property type="match status" value="1"/>
</dbReference>
<protein>
    <recommendedName>
        <fullName evidence="6">Probable transcriptional regulatory protein CEN89_508</fullName>
    </recommendedName>
</protein>
<dbReference type="InterPro" id="IPR002876">
    <property type="entry name" value="Transcrip_reg_TACO1-like"/>
</dbReference>
<dbReference type="InterPro" id="IPR017856">
    <property type="entry name" value="Integrase-like_N"/>
</dbReference>
<evidence type="ECO:0000313" key="10">
    <source>
        <dbReference type="Proteomes" id="UP000315689"/>
    </source>
</evidence>
<keyword evidence="4 6" id="KW-0238">DNA-binding</keyword>
<evidence type="ECO:0000259" key="8">
    <source>
        <dbReference type="Pfam" id="PF20772"/>
    </source>
</evidence>
<proteinExistence type="inferred from homology"/>
<evidence type="ECO:0000256" key="1">
    <source>
        <dbReference type="ARBA" id="ARBA00008724"/>
    </source>
</evidence>
<dbReference type="InterPro" id="IPR026564">
    <property type="entry name" value="Transcrip_reg_TACO1-like_dom3"/>
</dbReference>
<keyword evidence="5 6" id="KW-0804">Transcription</keyword>
<dbReference type="InterPro" id="IPR048300">
    <property type="entry name" value="TACO1_YebC-like_2nd/3rd_dom"/>
</dbReference>
<dbReference type="NCBIfam" id="NF009044">
    <property type="entry name" value="PRK12378.1"/>
    <property type="match status" value="1"/>
</dbReference>
<dbReference type="GO" id="GO:0005829">
    <property type="term" value="C:cytosol"/>
    <property type="evidence" value="ECO:0007669"/>
    <property type="project" value="TreeGrafter"/>
</dbReference>
<evidence type="ECO:0000256" key="2">
    <source>
        <dbReference type="ARBA" id="ARBA00022490"/>
    </source>
</evidence>
<dbReference type="HAMAP" id="MF_00693">
    <property type="entry name" value="Transcrip_reg_TACO1"/>
    <property type="match status" value="1"/>
</dbReference>
<name>A0A554LIN6_9BACT</name>
<dbReference type="PANTHER" id="PTHR12532:SF6">
    <property type="entry name" value="TRANSCRIPTIONAL REGULATORY PROTEIN YEBC-RELATED"/>
    <property type="match status" value="1"/>
</dbReference>
<keyword evidence="2 6" id="KW-0963">Cytoplasm</keyword>